<dbReference type="InterPro" id="IPR001347">
    <property type="entry name" value="SIS_dom"/>
</dbReference>
<dbReference type="SUPFAM" id="SSF53697">
    <property type="entry name" value="SIS domain"/>
    <property type="match status" value="1"/>
</dbReference>
<evidence type="ECO:0000256" key="1">
    <source>
        <dbReference type="ARBA" id="ARBA00023015"/>
    </source>
</evidence>
<dbReference type="PROSITE" id="PS51071">
    <property type="entry name" value="HTH_RPIR"/>
    <property type="match status" value="1"/>
</dbReference>
<evidence type="ECO:0000313" key="8">
    <source>
        <dbReference type="Proteomes" id="UP001205890"/>
    </source>
</evidence>
<feature type="domain" description="SIS" evidence="6">
    <location>
        <begin position="132"/>
        <end position="271"/>
    </location>
</feature>
<dbReference type="InterPro" id="IPR009057">
    <property type="entry name" value="Homeodomain-like_sf"/>
</dbReference>
<evidence type="ECO:0000256" key="3">
    <source>
        <dbReference type="ARBA" id="ARBA00023163"/>
    </source>
</evidence>
<dbReference type="Proteomes" id="UP001205890">
    <property type="component" value="Unassembled WGS sequence"/>
</dbReference>
<protein>
    <submittedName>
        <fullName evidence="7">SIS domain-containing protein</fullName>
    </submittedName>
</protein>
<dbReference type="InterPro" id="IPR036388">
    <property type="entry name" value="WH-like_DNA-bd_sf"/>
</dbReference>
<sequence length="325" mass="34786">MSEAAQQVEGARGFLQKLRDLGPALSPSEQKLAALVLAESQRVTRMSLAAFAAEANVSQPTAIRFCRALGCDGFPDFKIRLAQSLMVGQPFVHGEIRSGDALDAVADKIFSSSIDALQMMRAQLDLTAVEAAVSAISAARRIELFGHGLSSVTAFDANQKFMRLGVPTIHHIDSHLQRMSAATLGPGDVAIGFAYTGRVRDVVLTAKLAVERGATLIGITRSDSPLARISSIVIGVDTLENTFVFAPMTTRMAHLAVVDVLATAVAMRSGPSGLKQIRRVKNALRDQWMVGPDDGLGASDEADDRAEVGVPDKRRRARPDRSEEP</sequence>
<dbReference type="Gene3D" id="1.10.10.10">
    <property type="entry name" value="Winged helix-like DNA-binding domain superfamily/Winged helix DNA-binding domain"/>
    <property type="match status" value="1"/>
</dbReference>
<gene>
    <name evidence="7" type="ORF">NK718_08600</name>
</gene>
<dbReference type="PANTHER" id="PTHR30514">
    <property type="entry name" value="GLUCOKINASE"/>
    <property type="match status" value="1"/>
</dbReference>
<keyword evidence="8" id="KW-1185">Reference proteome</keyword>
<dbReference type="PANTHER" id="PTHR30514:SF1">
    <property type="entry name" value="HTH-TYPE TRANSCRIPTIONAL REGULATOR HEXR-RELATED"/>
    <property type="match status" value="1"/>
</dbReference>
<dbReference type="Gene3D" id="3.40.50.10490">
    <property type="entry name" value="Glucose-6-phosphate isomerase like protein, domain 1"/>
    <property type="match status" value="1"/>
</dbReference>
<organism evidence="7 8">
    <name type="scientific">Alsobacter ponti</name>
    <dbReference type="NCBI Taxonomy" id="2962936"/>
    <lineage>
        <taxon>Bacteria</taxon>
        <taxon>Pseudomonadati</taxon>
        <taxon>Pseudomonadota</taxon>
        <taxon>Alphaproteobacteria</taxon>
        <taxon>Hyphomicrobiales</taxon>
        <taxon>Alsobacteraceae</taxon>
        <taxon>Alsobacter</taxon>
    </lineage>
</organism>
<dbReference type="InterPro" id="IPR046348">
    <property type="entry name" value="SIS_dom_sf"/>
</dbReference>
<dbReference type="Pfam" id="PF01418">
    <property type="entry name" value="HTH_6"/>
    <property type="match status" value="1"/>
</dbReference>
<dbReference type="InterPro" id="IPR000281">
    <property type="entry name" value="HTH_RpiR"/>
</dbReference>
<reference evidence="7 8" key="1">
    <citation type="submission" date="2022-07" db="EMBL/GenBank/DDBJ databases">
        <authorList>
            <person name="Li W.-J."/>
            <person name="Deng Q.-Q."/>
        </authorList>
    </citation>
    <scope>NUCLEOTIDE SEQUENCE [LARGE SCALE GENOMIC DNA]</scope>
    <source>
        <strain evidence="7 8">SYSU M60028</strain>
    </source>
</reference>
<feature type="domain" description="HTH rpiR-type" evidence="5">
    <location>
        <begin position="12"/>
        <end position="88"/>
    </location>
</feature>
<dbReference type="EMBL" id="JANCLU010000006">
    <property type="protein sequence ID" value="MCP8938572.1"/>
    <property type="molecule type" value="Genomic_DNA"/>
</dbReference>
<name>A0ABT1LAS5_9HYPH</name>
<proteinExistence type="predicted"/>
<dbReference type="InterPro" id="IPR047640">
    <property type="entry name" value="RpiR-like"/>
</dbReference>
<evidence type="ECO:0000256" key="4">
    <source>
        <dbReference type="SAM" id="MobiDB-lite"/>
    </source>
</evidence>
<comment type="caution">
    <text evidence="7">The sequence shown here is derived from an EMBL/GenBank/DDBJ whole genome shotgun (WGS) entry which is preliminary data.</text>
</comment>
<evidence type="ECO:0000256" key="2">
    <source>
        <dbReference type="ARBA" id="ARBA00023125"/>
    </source>
</evidence>
<keyword evidence="1" id="KW-0805">Transcription regulation</keyword>
<dbReference type="RefSeq" id="WP_254740634.1">
    <property type="nucleotide sequence ID" value="NZ_JANCLU010000006.1"/>
</dbReference>
<dbReference type="InterPro" id="IPR035472">
    <property type="entry name" value="RpiR-like_SIS"/>
</dbReference>
<evidence type="ECO:0000313" key="7">
    <source>
        <dbReference type="EMBL" id="MCP8938572.1"/>
    </source>
</evidence>
<keyword evidence="2" id="KW-0238">DNA-binding</keyword>
<dbReference type="Pfam" id="PF01380">
    <property type="entry name" value="SIS"/>
    <property type="match status" value="1"/>
</dbReference>
<keyword evidence="3" id="KW-0804">Transcription</keyword>
<dbReference type="PROSITE" id="PS51464">
    <property type="entry name" value="SIS"/>
    <property type="match status" value="1"/>
</dbReference>
<feature type="region of interest" description="Disordered" evidence="4">
    <location>
        <begin position="289"/>
        <end position="325"/>
    </location>
</feature>
<dbReference type="CDD" id="cd05013">
    <property type="entry name" value="SIS_RpiR"/>
    <property type="match status" value="1"/>
</dbReference>
<dbReference type="SUPFAM" id="SSF46689">
    <property type="entry name" value="Homeodomain-like"/>
    <property type="match status" value="1"/>
</dbReference>
<accession>A0ABT1LAS5</accession>
<evidence type="ECO:0000259" key="5">
    <source>
        <dbReference type="PROSITE" id="PS51071"/>
    </source>
</evidence>
<evidence type="ECO:0000259" key="6">
    <source>
        <dbReference type="PROSITE" id="PS51464"/>
    </source>
</evidence>